<dbReference type="Proteomes" id="UP001432128">
    <property type="component" value="Chromosome"/>
</dbReference>
<evidence type="ECO:0000313" key="9">
    <source>
        <dbReference type="Proteomes" id="UP001432128"/>
    </source>
</evidence>
<keyword evidence="3 7" id="KW-0812">Transmembrane</keyword>
<evidence type="ECO:0000256" key="7">
    <source>
        <dbReference type="SAM" id="Phobius"/>
    </source>
</evidence>
<dbReference type="InterPro" id="IPR036259">
    <property type="entry name" value="MFS_trans_sf"/>
</dbReference>
<dbReference type="KEGG" id="whr:OG579_12410"/>
<keyword evidence="4 7" id="KW-1133">Transmembrane helix</keyword>
<feature type="transmembrane region" description="Helical" evidence="7">
    <location>
        <begin position="108"/>
        <end position="131"/>
    </location>
</feature>
<dbReference type="AlphaFoldDB" id="A0AAU4JXK5"/>
<feature type="transmembrane region" description="Helical" evidence="7">
    <location>
        <begin position="143"/>
        <end position="169"/>
    </location>
</feature>
<accession>A0AAU4JXK5</accession>
<organism evidence="8 9">
    <name type="scientific">Williamsia herbipolensis</name>
    <dbReference type="NCBI Taxonomy" id="1603258"/>
    <lineage>
        <taxon>Bacteria</taxon>
        <taxon>Bacillati</taxon>
        <taxon>Actinomycetota</taxon>
        <taxon>Actinomycetes</taxon>
        <taxon>Mycobacteriales</taxon>
        <taxon>Nocardiaceae</taxon>
        <taxon>Williamsia</taxon>
    </lineage>
</organism>
<evidence type="ECO:0000256" key="6">
    <source>
        <dbReference type="SAM" id="MobiDB-lite"/>
    </source>
</evidence>
<dbReference type="GO" id="GO:0005886">
    <property type="term" value="C:plasma membrane"/>
    <property type="evidence" value="ECO:0007669"/>
    <property type="project" value="UniProtKB-SubCell"/>
</dbReference>
<evidence type="ECO:0000256" key="2">
    <source>
        <dbReference type="ARBA" id="ARBA00022475"/>
    </source>
</evidence>
<feature type="transmembrane region" description="Helical" evidence="7">
    <location>
        <begin position="49"/>
        <end position="69"/>
    </location>
</feature>
<dbReference type="Pfam" id="PF07690">
    <property type="entry name" value="MFS_1"/>
    <property type="match status" value="1"/>
</dbReference>
<evidence type="ECO:0000313" key="8">
    <source>
        <dbReference type="EMBL" id="WUM18549.1"/>
    </source>
</evidence>
<feature type="transmembrane region" description="Helical" evidence="7">
    <location>
        <begin position="81"/>
        <end position="102"/>
    </location>
</feature>
<dbReference type="InterPro" id="IPR011701">
    <property type="entry name" value="MFS"/>
</dbReference>
<dbReference type="PANTHER" id="PTHR23513">
    <property type="entry name" value="INTEGRAL MEMBRANE EFFLUX PROTEIN-RELATED"/>
    <property type="match status" value="1"/>
</dbReference>
<gene>
    <name evidence="8" type="ORF">OG579_12410</name>
</gene>
<feature type="transmembrane region" description="Helical" evidence="7">
    <location>
        <begin position="399"/>
        <end position="419"/>
    </location>
</feature>
<protein>
    <submittedName>
        <fullName evidence="8">MFS transporter</fullName>
    </submittedName>
</protein>
<feature type="compositionally biased region" description="Low complexity" evidence="6">
    <location>
        <begin position="453"/>
        <end position="467"/>
    </location>
</feature>
<keyword evidence="9" id="KW-1185">Reference proteome</keyword>
<comment type="subcellular location">
    <subcellularLocation>
        <location evidence="1">Cell membrane</location>
        <topology evidence="1">Multi-pass membrane protein</topology>
    </subcellularLocation>
</comment>
<dbReference type="PANTHER" id="PTHR23513:SF17">
    <property type="entry name" value="MEMBRANE PROTEIN"/>
    <property type="match status" value="1"/>
</dbReference>
<name>A0AAU4JXK5_9NOCA</name>
<dbReference type="GO" id="GO:0022857">
    <property type="term" value="F:transmembrane transporter activity"/>
    <property type="evidence" value="ECO:0007669"/>
    <property type="project" value="InterPro"/>
</dbReference>
<sequence length="467" mass="47134">MTFLRAFHGRPGLGRLLAVRLSSQVTDGLFQAALGSAILFNPERHADPLAVAGGLAVLLLPYSVIGPFAGALLDHWDRRTVLIWANIARAVLITAVATSIAVGAPDTVVLIAALVVTGASRFVASGLSAALPHVVDREALIGMNAFFTTIGSGALAVGAGLALALRAIFGSDNSGSAATTMGAVVIALLGAALAAGFAHLALGPDHPDTEGAPVSAEHPRGPAMRAVAVGLVHGARAVARARGVSGALTAIGAHRLVFGLNTLMLLVLTRHSTLGGGIAGVGLVAAMTAVGMFFAAILTPISVARWGRRTTLYVALSVGVVAELTLLTFNGIVICAAALVLGLIGQMAKLCGDAAMQMDTDDAVRGQVFSFQDAVFNVAYVAAVTVGALVISDNGHSPGLPAAGAVIYLVALVAVRAVYSPRRLFADDPAAHRAAAEADEPSNPDCPRSAQVSATPSASASITTPSN</sequence>
<feature type="transmembrane region" description="Helical" evidence="7">
    <location>
        <begin position="246"/>
        <end position="268"/>
    </location>
</feature>
<evidence type="ECO:0000256" key="5">
    <source>
        <dbReference type="ARBA" id="ARBA00023136"/>
    </source>
</evidence>
<evidence type="ECO:0000256" key="3">
    <source>
        <dbReference type="ARBA" id="ARBA00022692"/>
    </source>
</evidence>
<reference evidence="8 9" key="1">
    <citation type="submission" date="2022-10" db="EMBL/GenBank/DDBJ databases">
        <title>The complete genomes of actinobacterial strains from the NBC collection.</title>
        <authorList>
            <person name="Joergensen T.S."/>
            <person name="Alvarez Arevalo M."/>
            <person name="Sterndorff E.B."/>
            <person name="Faurdal D."/>
            <person name="Vuksanovic O."/>
            <person name="Mourched A.-S."/>
            <person name="Charusanti P."/>
            <person name="Shaw S."/>
            <person name="Blin K."/>
            <person name="Weber T."/>
        </authorList>
    </citation>
    <scope>NUCLEOTIDE SEQUENCE [LARGE SCALE GENOMIC DNA]</scope>
    <source>
        <strain evidence="8 9">NBC_00319</strain>
    </source>
</reference>
<evidence type="ECO:0000256" key="4">
    <source>
        <dbReference type="ARBA" id="ARBA00022989"/>
    </source>
</evidence>
<feature type="transmembrane region" description="Helical" evidence="7">
    <location>
        <begin position="181"/>
        <end position="202"/>
    </location>
</feature>
<proteinExistence type="predicted"/>
<dbReference type="CDD" id="cd06173">
    <property type="entry name" value="MFS_MefA_like"/>
    <property type="match status" value="1"/>
</dbReference>
<keyword evidence="2" id="KW-1003">Cell membrane</keyword>
<feature type="region of interest" description="Disordered" evidence="6">
    <location>
        <begin position="434"/>
        <end position="467"/>
    </location>
</feature>
<keyword evidence="5 7" id="KW-0472">Membrane</keyword>
<dbReference type="SUPFAM" id="SSF103473">
    <property type="entry name" value="MFS general substrate transporter"/>
    <property type="match status" value="1"/>
</dbReference>
<feature type="transmembrane region" description="Helical" evidence="7">
    <location>
        <begin position="374"/>
        <end position="392"/>
    </location>
</feature>
<feature type="transmembrane region" description="Helical" evidence="7">
    <location>
        <begin position="311"/>
        <end position="344"/>
    </location>
</feature>
<dbReference type="Gene3D" id="1.20.1250.20">
    <property type="entry name" value="MFS general substrate transporter like domains"/>
    <property type="match status" value="1"/>
</dbReference>
<feature type="transmembrane region" description="Helical" evidence="7">
    <location>
        <begin position="274"/>
        <end position="299"/>
    </location>
</feature>
<evidence type="ECO:0000256" key="1">
    <source>
        <dbReference type="ARBA" id="ARBA00004651"/>
    </source>
</evidence>
<dbReference type="EMBL" id="CP108021">
    <property type="protein sequence ID" value="WUM18549.1"/>
    <property type="molecule type" value="Genomic_DNA"/>
</dbReference>